<keyword evidence="1" id="KW-1133">Transmembrane helix</keyword>
<dbReference type="AlphaFoldDB" id="A0AAD8KPY6"/>
<reference evidence="2" key="1">
    <citation type="journal article" date="2023" name="bioRxiv">
        <title>Improved chromosome-level genome assembly for marigold (Tagetes erecta).</title>
        <authorList>
            <person name="Jiang F."/>
            <person name="Yuan L."/>
            <person name="Wang S."/>
            <person name="Wang H."/>
            <person name="Xu D."/>
            <person name="Wang A."/>
            <person name="Fan W."/>
        </authorList>
    </citation>
    <scope>NUCLEOTIDE SEQUENCE</scope>
    <source>
        <strain evidence="2">WSJ</strain>
        <tissue evidence="2">Leaf</tissue>
    </source>
</reference>
<accession>A0AAD8KPY6</accession>
<feature type="transmembrane region" description="Helical" evidence="1">
    <location>
        <begin position="15"/>
        <end position="37"/>
    </location>
</feature>
<keyword evidence="1" id="KW-0812">Transmembrane</keyword>
<name>A0AAD8KPY6_TARER</name>
<keyword evidence="3" id="KW-1185">Reference proteome</keyword>
<keyword evidence="1" id="KW-0472">Membrane</keyword>
<evidence type="ECO:0000256" key="1">
    <source>
        <dbReference type="SAM" id="Phobius"/>
    </source>
</evidence>
<gene>
    <name evidence="2" type="ORF">QVD17_20589</name>
</gene>
<comment type="caution">
    <text evidence="2">The sequence shown here is derived from an EMBL/GenBank/DDBJ whole genome shotgun (WGS) entry which is preliminary data.</text>
</comment>
<dbReference type="EMBL" id="JAUHHV010000005">
    <property type="protein sequence ID" value="KAK1425241.1"/>
    <property type="molecule type" value="Genomic_DNA"/>
</dbReference>
<proteinExistence type="predicted"/>
<evidence type="ECO:0000313" key="3">
    <source>
        <dbReference type="Proteomes" id="UP001229421"/>
    </source>
</evidence>
<organism evidence="2 3">
    <name type="scientific">Tagetes erecta</name>
    <name type="common">African marigold</name>
    <dbReference type="NCBI Taxonomy" id="13708"/>
    <lineage>
        <taxon>Eukaryota</taxon>
        <taxon>Viridiplantae</taxon>
        <taxon>Streptophyta</taxon>
        <taxon>Embryophyta</taxon>
        <taxon>Tracheophyta</taxon>
        <taxon>Spermatophyta</taxon>
        <taxon>Magnoliopsida</taxon>
        <taxon>eudicotyledons</taxon>
        <taxon>Gunneridae</taxon>
        <taxon>Pentapetalae</taxon>
        <taxon>asterids</taxon>
        <taxon>campanulids</taxon>
        <taxon>Asterales</taxon>
        <taxon>Asteraceae</taxon>
        <taxon>Asteroideae</taxon>
        <taxon>Heliantheae alliance</taxon>
        <taxon>Tageteae</taxon>
        <taxon>Tagetes</taxon>
    </lineage>
</organism>
<protein>
    <submittedName>
        <fullName evidence="2">Uncharacterized protein</fullName>
    </submittedName>
</protein>
<evidence type="ECO:0000313" key="2">
    <source>
        <dbReference type="EMBL" id="KAK1425241.1"/>
    </source>
</evidence>
<sequence length="152" mass="17206">MDTGNGWHLGMETGYLWSLYAAQVSMLYSTPTVISILKHSNVKSVQLAMWEWKNSLCGNQSLSPGTDHNPLIPSSGLIHFDVGVVHKQFSLSSFDTPRDCLACSMLNDDNQLILQIVAKWFLLYPSINHGQLTHKIRFQSFEDSQYLGFKRL</sequence>
<dbReference type="Proteomes" id="UP001229421">
    <property type="component" value="Unassembled WGS sequence"/>
</dbReference>